<evidence type="ECO:0000313" key="2">
    <source>
        <dbReference type="EMBL" id="TPX07621.1"/>
    </source>
</evidence>
<accession>A0A507ARV4</accession>
<dbReference type="Pfam" id="PF24968">
    <property type="entry name" value="DUF7770"/>
    <property type="match status" value="1"/>
</dbReference>
<reference evidence="2 3" key="1">
    <citation type="submission" date="2019-06" db="EMBL/GenBank/DDBJ databases">
        <title>Draft genome sequence of the filamentous fungus Phialemoniopsis curvata isolated from diesel fuel.</title>
        <authorList>
            <person name="Varaljay V.A."/>
            <person name="Lyon W.J."/>
            <person name="Crouch A.L."/>
            <person name="Drake C.E."/>
            <person name="Hollomon J.M."/>
            <person name="Nadeau L.J."/>
            <person name="Nunn H.S."/>
            <person name="Stevenson B.S."/>
            <person name="Bojanowski C.L."/>
            <person name="Crookes-Goodson W.J."/>
        </authorList>
    </citation>
    <scope>NUCLEOTIDE SEQUENCE [LARGE SCALE GENOMIC DNA]</scope>
    <source>
        <strain evidence="2 3">D216</strain>
    </source>
</reference>
<sequence>MVATSSSPRTIEGYEVGEIPAQAAFTTEINIAGLGASVQDVINMQYPDSQAMMKRPGMYIKYLPYQYDETTGQFLTGGAYLFDTWEHAQDYGRWTTDEYEVGEPKTKFWDQPAFESTARLPWKVVGACNFAPVGEHAIGRFTRWKYAGDDAEAALREMYTRLRDASKAQGAVAFWLLHHPQEQRIGVQLAYRGLGENVPLGQSVASARQHQHPVRSFFDAKLATRVEFDRGHNILSYSGSKTLRSSYKPTHWFPEVAWGCLGLARGAYCDWAIALSCWSAGNAVLACLPAQSGSPRLRSIRRVTPDDFRIEVVFLWQICIGTFESHYRTEYLVSSASAYFTTQVLAPSFLMGNCLSSPSDGARKSSGHRVSSHELRSYEPIQYQSDRTEARGLPVQCVHFVAHTLLANGGNHWIMFLQASPGRSVQINMEPSEVRGAPAPGHGYRGVMQVSAREIGVSEDRHQIVTIPTTRGRAVADFIDAIVAAGHHEYDFTTEGRGCTGWMLDQYRLFLQNGLIRSGFDVIERIIGLAWVEGQPISERAVTHGFYMRNTRGGGWSQQARGRSGGNRAN</sequence>
<dbReference type="Proteomes" id="UP000319257">
    <property type="component" value="Unassembled WGS sequence"/>
</dbReference>
<dbReference type="RefSeq" id="XP_030989332.1">
    <property type="nucleotide sequence ID" value="XM_031133369.1"/>
</dbReference>
<keyword evidence="3" id="KW-1185">Reference proteome</keyword>
<dbReference type="OrthoDB" id="3527137at2759"/>
<protein>
    <recommendedName>
        <fullName evidence="1">DUF7770 domain-containing protein</fullName>
    </recommendedName>
</protein>
<dbReference type="STRING" id="1093900.A0A507ARV4"/>
<dbReference type="EMBL" id="SKBQ01000089">
    <property type="protein sequence ID" value="TPX07621.1"/>
    <property type="molecule type" value="Genomic_DNA"/>
</dbReference>
<organism evidence="2 3">
    <name type="scientific">Thyridium curvatum</name>
    <dbReference type="NCBI Taxonomy" id="1093900"/>
    <lineage>
        <taxon>Eukaryota</taxon>
        <taxon>Fungi</taxon>
        <taxon>Dikarya</taxon>
        <taxon>Ascomycota</taxon>
        <taxon>Pezizomycotina</taxon>
        <taxon>Sordariomycetes</taxon>
        <taxon>Sordariomycetidae</taxon>
        <taxon>Thyridiales</taxon>
        <taxon>Thyridiaceae</taxon>
        <taxon>Thyridium</taxon>
    </lineage>
</organism>
<evidence type="ECO:0000259" key="1">
    <source>
        <dbReference type="Pfam" id="PF24968"/>
    </source>
</evidence>
<feature type="domain" description="DUF7770" evidence="1">
    <location>
        <begin position="398"/>
        <end position="547"/>
    </location>
</feature>
<dbReference type="AlphaFoldDB" id="A0A507ARV4"/>
<dbReference type="InParanoid" id="A0A507ARV4"/>
<comment type="caution">
    <text evidence="2">The sequence shown here is derived from an EMBL/GenBank/DDBJ whole genome shotgun (WGS) entry which is preliminary data.</text>
</comment>
<name>A0A507ARV4_9PEZI</name>
<gene>
    <name evidence="2" type="ORF">E0L32_010720</name>
</gene>
<proteinExistence type="predicted"/>
<evidence type="ECO:0000313" key="3">
    <source>
        <dbReference type="Proteomes" id="UP000319257"/>
    </source>
</evidence>
<dbReference type="GeneID" id="41978167"/>
<dbReference type="InterPro" id="IPR056672">
    <property type="entry name" value="DUF7770"/>
</dbReference>